<organism evidence="2 3">
    <name type="scientific">Rhodofomes roseus</name>
    <dbReference type="NCBI Taxonomy" id="34475"/>
    <lineage>
        <taxon>Eukaryota</taxon>
        <taxon>Fungi</taxon>
        <taxon>Dikarya</taxon>
        <taxon>Basidiomycota</taxon>
        <taxon>Agaricomycotina</taxon>
        <taxon>Agaricomycetes</taxon>
        <taxon>Polyporales</taxon>
        <taxon>Rhodofomes</taxon>
    </lineage>
</organism>
<feature type="compositionally biased region" description="Basic and acidic residues" evidence="1">
    <location>
        <begin position="173"/>
        <end position="189"/>
    </location>
</feature>
<evidence type="ECO:0000256" key="1">
    <source>
        <dbReference type="SAM" id="MobiDB-lite"/>
    </source>
</evidence>
<dbReference type="Proteomes" id="UP000298390">
    <property type="component" value="Unassembled WGS sequence"/>
</dbReference>
<reference evidence="2 3" key="1">
    <citation type="submission" date="2019-01" db="EMBL/GenBank/DDBJ databases">
        <title>Genome sequencing of the rare red list fungi Fomitopsis rosea.</title>
        <authorList>
            <person name="Buettner E."/>
            <person name="Kellner H."/>
        </authorList>
    </citation>
    <scope>NUCLEOTIDE SEQUENCE [LARGE SCALE GENOMIC DNA]</scope>
    <source>
        <strain evidence="2 3">DSM 105464</strain>
    </source>
</reference>
<feature type="region of interest" description="Disordered" evidence="1">
    <location>
        <begin position="35"/>
        <end position="57"/>
    </location>
</feature>
<proteinExistence type="predicted"/>
<comment type="caution">
    <text evidence="2">The sequence shown here is derived from an EMBL/GenBank/DDBJ whole genome shotgun (WGS) entry which is preliminary data.</text>
</comment>
<feature type="region of interest" description="Disordered" evidence="1">
    <location>
        <begin position="173"/>
        <end position="235"/>
    </location>
</feature>
<dbReference type="STRING" id="34475.A0A4Y9YCW6"/>
<accession>A0A4Y9YCW6</accession>
<dbReference type="EMBL" id="SEKV01000290">
    <property type="protein sequence ID" value="TFY59718.1"/>
    <property type="molecule type" value="Genomic_DNA"/>
</dbReference>
<gene>
    <name evidence="2" type="ORF">EVJ58_g5596</name>
</gene>
<protein>
    <submittedName>
        <fullName evidence="2">Uncharacterized protein</fullName>
    </submittedName>
</protein>
<feature type="compositionally biased region" description="Gly residues" evidence="1">
    <location>
        <begin position="219"/>
        <end position="235"/>
    </location>
</feature>
<feature type="compositionally biased region" description="Basic and acidic residues" evidence="1">
    <location>
        <begin position="36"/>
        <end position="45"/>
    </location>
</feature>
<dbReference type="AlphaFoldDB" id="A0A4Y9YCW6"/>
<name>A0A4Y9YCW6_9APHY</name>
<evidence type="ECO:0000313" key="3">
    <source>
        <dbReference type="Proteomes" id="UP000298390"/>
    </source>
</evidence>
<sequence length="235" mass="24201">MPASLSASSDDLLFGGAPGPSASAAAVNGANLDVAGAKKEEKDGSAEPDDKDGQDGNAAAVKANKGMILKKSVEYIRIKFAHRKRAMLTAIFPRIQVPPAARLRAGLTQPRTRTATAIIPLVVCAVLGPGRRRARAARGGRRGLHALRLALARGALGPGPPAREREAEEVLARGACERGGDGHGRRADVDMQDGDGEETEKSSPSAMGEEEDEGEGGKRGGAAGEEGGGTGRRRA</sequence>
<evidence type="ECO:0000313" key="2">
    <source>
        <dbReference type="EMBL" id="TFY59718.1"/>
    </source>
</evidence>